<keyword evidence="3" id="KW-0808">Transferase</keyword>
<comment type="pathway">
    <text evidence="1">Protein modification; protein glycosylation.</text>
</comment>
<evidence type="ECO:0000313" key="5">
    <source>
        <dbReference type="Proteomes" id="UP000001868"/>
    </source>
</evidence>
<dbReference type="EMBL" id="CP000747">
    <property type="protein sequence ID" value="ACG76885.1"/>
    <property type="molecule type" value="Genomic_DNA"/>
</dbReference>
<dbReference type="SUPFAM" id="SSF53756">
    <property type="entry name" value="UDP-Glycosyltransferase/glycogen phosphorylase"/>
    <property type="match status" value="1"/>
</dbReference>
<keyword evidence="2" id="KW-0328">Glycosyltransferase</keyword>
<organism evidence="4 5">
    <name type="scientific">Phenylobacterium zucineum (strain HLK1)</name>
    <dbReference type="NCBI Taxonomy" id="450851"/>
    <lineage>
        <taxon>Bacteria</taxon>
        <taxon>Pseudomonadati</taxon>
        <taxon>Pseudomonadota</taxon>
        <taxon>Alphaproteobacteria</taxon>
        <taxon>Caulobacterales</taxon>
        <taxon>Caulobacteraceae</taxon>
        <taxon>Phenylobacterium</taxon>
    </lineage>
</organism>
<gene>
    <name evidence="4" type="ordered locus">PHZ_c0471</name>
</gene>
<evidence type="ECO:0000313" key="4">
    <source>
        <dbReference type="EMBL" id="ACG76885.1"/>
    </source>
</evidence>
<dbReference type="InterPro" id="IPR051939">
    <property type="entry name" value="Glycosyltr_41/O-GlcNAc_trsf"/>
</dbReference>
<dbReference type="AlphaFoldDB" id="B4REE3"/>
<sequence>MIDLAGLERAAFNREPDRWAKAVDALRALLQSGAPSTPAEAARLATALATIIADPAAPPTVDQFQQALLFRQELETLVRASPLGSLDHVLRAMGLQPRGGTPAAGAVDPQRLAKACLLLTLDSDVEFGPDDLLTLPPELAQTAYISLVGSKPVVSALGAERREAFLDRAEALRPAPLPPTLNHLVALSTAWMLCSYASHPRKHALKAVLNRTLVDLAGRIRIQAPALPAVRTLKDRPRMLVAAEIMHSNHVQFRYFGQYLRQLRERFELVLVTEDTEADPAVRPLFDEVHTFRRAGGGAHLGEIARRMTEAEPDIVFWPSVGMRHWGPLLANLRFAPIQMTALGHSASTFCPAIDYYLTEEGYVSDPALFGERLLLLPDESLVFERSPHYTPVPPDIRETARPLRVALPSNLLKLNPGFIALLARIRAAAGRELEFHVFPNVGGSELQAIRQTLERALPGAQVHGLMAYNRYLELLSACDLNLSPFPFGGLHSVIDSLRQGLPVVAMECPEPHGRTDAMLLRRLGMPEWLIARDEDAYVAAALKVIDDDAVRVALGRQALDLDIDRLMFGDATTPLRSEVVDAVWWAYRHHDEVAAADRRVIRPKDWAAG</sequence>
<evidence type="ECO:0000256" key="1">
    <source>
        <dbReference type="ARBA" id="ARBA00004922"/>
    </source>
</evidence>
<protein>
    <submittedName>
        <fullName evidence="4">Putative accessory processing protein</fullName>
    </submittedName>
</protein>
<dbReference type="Gene3D" id="3.40.50.11380">
    <property type="match status" value="1"/>
</dbReference>
<dbReference type="STRING" id="450851.PHZ_c0471"/>
<proteinExistence type="predicted"/>
<dbReference type="Proteomes" id="UP000001868">
    <property type="component" value="Chromosome"/>
</dbReference>
<evidence type="ECO:0000256" key="3">
    <source>
        <dbReference type="ARBA" id="ARBA00022679"/>
    </source>
</evidence>
<dbReference type="HOGENOM" id="CLU_441347_0_0_5"/>
<dbReference type="PANTHER" id="PTHR44835:SF1">
    <property type="entry name" value="PROTEIN O-GLCNAC TRANSFERASE"/>
    <property type="match status" value="1"/>
</dbReference>
<evidence type="ECO:0000256" key="2">
    <source>
        <dbReference type="ARBA" id="ARBA00022676"/>
    </source>
</evidence>
<dbReference type="CAZy" id="GT41">
    <property type="family name" value="Glycosyltransferase Family 41"/>
</dbReference>
<dbReference type="PANTHER" id="PTHR44835">
    <property type="entry name" value="UDP-N-ACETYLGLUCOSAMINE--PEPTIDE N-ACETYLGLUCOSAMINYLTRANSFERASE SPINDLY-RELATED"/>
    <property type="match status" value="1"/>
</dbReference>
<dbReference type="KEGG" id="pzu:PHZ_c0471"/>
<accession>B4REE3</accession>
<dbReference type="GO" id="GO:0016757">
    <property type="term" value="F:glycosyltransferase activity"/>
    <property type="evidence" value="ECO:0007669"/>
    <property type="project" value="UniProtKB-KW"/>
</dbReference>
<keyword evidence="5" id="KW-1185">Reference proteome</keyword>
<dbReference type="Gene3D" id="3.40.50.2000">
    <property type="entry name" value="Glycogen Phosphorylase B"/>
    <property type="match status" value="1"/>
</dbReference>
<reference evidence="4 5" key="1">
    <citation type="journal article" date="2008" name="BMC Genomics">
        <title>Complete genome of Phenylobacterium zucineum - a novel facultative intracellular bacterium isolated from human erythroleukemia cell line K562.</title>
        <authorList>
            <person name="Luo Y."/>
            <person name="Xu X."/>
            <person name="Ding Z."/>
            <person name="Liu Z."/>
            <person name="Zhang B."/>
            <person name="Yan Z."/>
            <person name="Sun J."/>
            <person name="Hu S."/>
            <person name="Hu X."/>
        </authorList>
    </citation>
    <scope>NUCLEOTIDE SEQUENCE [LARGE SCALE GENOMIC DNA]</scope>
    <source>
        <strain evidence="4 5">HLK1</strain>
    </source>
</reference>
<name>B4REE3_PHEZH</name>
<dbReference type="eggNOG" id="COG3914">
    <property type="taxonomic scope" value="Bacteria"/>
</dbReference>